<dbReference type="WBParaSite" id="SBAD_0000506401-mRNA-1">
    <property type="protein sequence ID" value="SBAD_0000506401-mRNA-1"/>
    <property type="gene ID" value="SBAD_0000506401"/>
</dbReference>
<comment type="similarity">
    <text evidence="5">Belongs to the laat-1 family.</text>
</comment>
<dbReference type="OrthoDB" id="8048523at2759"/>
<dbReference type="Proteomes" id="UP000270296">
    <property type="component" value="Unassembled WGS sequence"/>
</dbReference>
<reference evidence="9" key="1">
    <citation type="submission" date="2016-06" db="UniProtKB">
        <authorList>
            <consortium name="WormBaseParasite"/>
        </authorList>
    </citation>
    <scope>IDENTIFICATION</scope>
</reference>
<feature type="transmembrane region" description="Helical" evidence="6">
    <location>
        <begin position="250"/>
        <end position="272"/>
    </location>
</feature>
<dbReference type="GO" id="GO:0098852">
    <property type="term" value="C:lytic vacuole membrane"/>
    <property type="evidence" value="ECO:0007669"/>
    <property type="project" value="UniProtKB-ARBA"/>
</dbReference>
<dbReference type="FunFam" id="1.20.1280.290:FF:000009">
    <property type="entry name" value="PQ loop repeat family protein"/>
    <property type="match status" value="1"/>
</dbReference>
<comment type="subcellular location">
    <subcellularLocation>
        <location evidence="1">Membrane</location>
        <topology evidence="1">Multi-pass membrane protein</topology>
    </subcellularLocation>
</comment>
<feature type="transmembrane region" description="Helical" evidence="6">
    <location>
        <begin position="38"/>
        <end position="60"/>
    </location>
</feature>
<keyword evidence="8" id="KW-1185">Reference proteome</keyword>
<evidence type="ECO:0000313" key="7">
    <source>
        <dbReference type="EMBL" id="VDP05590.1"/>
    </source>
</evidence>
<sequence length="295" mass="33506">MPWFSIAVSVGDGDNSCLDGIAWIFDHFGVCVVTAQDYASFAIGLLSLCVWFLPLIPQIYKNYVRGHCDDALSIYFLLLWFFGDSLNLAGSLLSGQLPTQIFVAFYYIIQDAVILSQYAYYKMKNRWRDRLIQDLGPPTAPSTMRCVLFGAVLCPASLYSFRTWHSRHRRHVSFPFTLSSIFHGTTDKVGYVMGWLSCLCYLLGRVPQLIKNLKRRSTEGVAIATFWLIIVGNLLYGLSVLLGGSSLNYYILHLPWLFGSIGCVFLDVIVLLQHYVWYNYHRNASDDAVLFIDNV</sequence>
<dbReference type="PANTHER" id="PTHR16201:SF34">
    <property type="entry name" value="LYSOSOMAL AMINO ACID TRANSPORTER 1"/>
    <property type="match status" value="1"/>
</dbReference>
<evidence type="ECO:0000313" key="8">
    <source>
        <dbReference type="Proteomes" id="UP000270296"/>
    </source>
</evidence>
<gene>
    <name evidence="7" type="ORF">SBAD_LOCUS4865</name>
</gene>
<feature type="transmembrane region" description="Helical" evidence="6">
    <location>
        <begin position="99"/>
        <end position="121"/>
    </location>
</feature>
<accession>A0A183IML9</accession>
<evidence type="ECO:0000256" key="4">
    <source>
        <dbReference type="ARBA" id="ARBA00023136"/>
    </source>
</evidence>
<keyword evidence="4 6" id="KW-0472">Membrane</keyword>
<evidence type="ECO:0000256" key="3">
    <source>
        <dbReference type="ARBA" id="ARBA00022989"/>
    </source>
</evidence>
<dbReference type="GO" id="GO:0015174">
    <property type="term" value="F:basic amino acid transmembrane transporter activity"/>
    <property type="evidence" value="ECO:0007669"/>
    <property type="project" value="UniProtKB-ARBA"/>
</dbReference>
<name>A0A183IML9_9BILA</name>
<feature type="transmembrane region" description="Helical" evidence="6">
    <location>
        <begin position="224"/>
        <end position="244"/>
    </location>
</feature>
<organism evidence="9">
    <name type="scientific">Soboliphyme baturini</name>
    <dbReference type="NCBI Taxonomy" id="241478"/>
    <lineage>
        <taxon>Eukaryota</taxon>
        <taxon>Metazoa</taxon>
        <taxon>Ecdysozoa</taxon>
        <taxon>Nematoda</taxon>
        <taxon>Enoplea</taxon>
        <taxon>Dorylaimia</taxon>
        <taxon>Dioctophymatida</taxon>
        <taxon>Dioctophymatoidea</taxon>
        <taxon>Soboliphymatidae</taxon>
        <taxon>Soboliphyme</taxon>
    </lineage>
</organism>
<dbReference type="InterPro" id="IPR051415">
    <property type="entry name" value="LAAT-1"/>
</dbReference>
<protein>
    <submittedName>
        <fullName evidence="9">PQ loop repeat-domain-containing protein</fullName>
    </submittedName>
</protein>
<keyword evidence="3 6" id="KW-1133">Transmembrane helix</keyword>
<dbReference type="EMBL" id="UZAM01008597">
    <property type="protein sequence ID" value="VDP05590.1"/>
    <property type="molecule type" value="Genomic_DNA"/>
</dbReference>
<proteinExistence type="inferred from homology"/>
<dbReference type="Gene3D" id="1.20.1280.290">
    <property type="match status" value="2"/>
</dbReference>
<dbReference type="SMART" id="SM00679">
    <property type="entry name" value="CTNS"/>
    <property type="match status" value="2"/>
</dbReference>
<evidence type="ECO:0000256" key="2">
    <source>
        <dbReference type="ARBA" id="ARBA00022692"/>
    </source>
</evidence>
<dbReference type="Pfam" id="PF04193">
    <property type="entry name" value="PQ-loop"/>
    <property type="match status" value="2"/>
</dbReference>
<reference evidence="7 8" key="2">
    <citation type="submission" date="2018-11" db="EMBL/GenBank/DDBJ databases">
        <authorList>
            <consortium name="Pathogen Informatics"/>
        </authorList>
    </citation>
    <scope>NUCLEOTIDE SEQUENCE [LARGE SCALE GENOMIC DNA]</scope>
</reference>
<evidence type="ECO:0000256" key="6">
    <source>
        <dbReference type="SAM" id="Phobius"/>
    </source>
</evidence>
<evidence type="ECO:0000313" key="9">
    <source>
        <dbReference type="WBParaSite" id="SBAD_0000506401-mRNA-1"/>
    </source>
</evidence>
<keyword evidence="2 6" id="KW-0812">Transmembrane</keyword>
<feature type="transmembrane region" description="Helical" evidence="6">
    <location>
        <begin position="72"/>
        <end position="93"/>
    </location>
</feature>
<dbReference type="InterPro" id="IPR006603">
    <property type="entry name" value="PQ-loop_rpt"/>
</dbReference>
<dbReference type="PANTHER" id="PTHR16201">
    <property type="entry name" value="SEVEN TRANSMEMBRANE PROTEIN 1-RELATED"/>
    <property type="match status" value="1"/>
</dbReference>
<evidence type="ECO:0000256" key="1">
    <source>
        <dbReference type="ARBA" id="ARBA00004141"/>
    </source>
</evidence>
<dbReference type="AlphaFoldDB" id="A0A183IML9"/>
<evidence type="ECO:0000256" key="5">
    <source>
        <dbReference type="ARBA" id="ARBA00038039"/>
    </source>
</evidence>